<feature type="repeat" description="Filamin" evidence="4">
    <location>
        <begin position="344"/>
        <end position="435"/>
    </location>
</feature>
<feature type="repeat" description="Filamin" evidence="4">
    <location>
        <begin position="590"/>
        <end position="622"/>
    </location>
</feature>
<name>A0ABQ9F3X5_TEGGR</name>
<dbReference type="InterPro" id="IPR036872">
    <property type="entry name" value="CH_dom_sf"/>
</dbReference>
<dbReference type="PROSITE" id="PS50021">
    <property type="entry name" value="CH"/>
    <property type="match status" value="3"/>
</dbReference>
<organism evidence="6 7">
    <name type="scientific">Tegillarca granosa</name>
    <name type="common">Malaysian cockle</name>
    <name type="synonym">Anadara granosa</name>
    <dbReference type="NCBI Taxonomy" id="220873"/>
    <lineage>
        <taxon>Eukaryota</taxon>
        <taxon>Metazoa</taxon>
        <taxon>Spiralia</taxon>
        <taxon>Lophotrochozoa</taxon>
        <taxon>Mollusca</taxon>
        <taxon>Bivalvia</taxon>
        <taxon>Autobranchia</taxon>
        <taxon>Pteriomorphia</taxon>
        <taxon>Arcoida</taxon>
        <taxon>Arcoidea</taxon>
        <taxon>Arcidae</taxon>
        <taxon>Tegillarca</taxon>
    </lineage>
</organism>
<dbReference type="PANTHER" id="PTHR38537:SF16">
    <property type="entry name" value="CALPONIN-HOMOLOGY (CH) DOMAIN-CONTAINING PROTEIN"/>
    <property type="match status" value="1"/>
</dbReference>
<feature type="domain" description="Calponin-homology (CH)" evidence="5">
    <location>
        <begin position="25"/>
        <end position="130"/>
    </location>
</feature>
<proteinExistence type="inferred from homology"/>
<evidence type="ECO:0000259" key="5">
    <source>
        <dbReference type="PROSITE" id="PS50021"/>
    </source>
</evidence>
<dbReference type="CDD" id="cd21185">
    <property type="entry name" value="CH_jitterbug-like_rpt3"/>
    <property type="match status" value="1"/>
</dbReference>
<dbReference type="SUPFAM" id="SSF47576">
    <property type="entry name" value="Calponin-homology domain, CH-domain"/>
    <property type="match status" value="2"/>
</dbReference>
<dbReference type="InterPro" id="IPR001298">
    <property type="entry name" value="Filamin/ABP280_rpt"/>
</dbReference>
<dbReference type="InterPro" id="IPR001715">
    <property type="entry name" value="CH_dom"/>
</dbReference>
<dbReference type="InterPro" id="IPR044801">
    <property type="entry name" value="Filamin"/>
</dbReference>
<feature type="domain" description="Calponin-homology (CH)" evidence="5">
    <location>
        <begin position="138"/>
        <end position="241"/>
    </location>
</feature>
<dbReference type="SMART" id="SM00033">
    <property type="entry name" value="CH"/>
    <property type="match status" value="3"/>
</dbReference>
<evidence type="ECO:0000256" key="1">
    <source>
        <dbReference type="ARBA" id="ARBA00009238"/>
    </source>
</evidence>
<evidence type="ECO:0000256" key="2">
    <source>
        <dbReference type="ARBA" id="ARBA00022737"/>
    </source>
</evidence>
<dbReference type="Proteomes" id="UP001217089">
    <property type="component" value="Unassembled WGS sequence"/>
</dbReference>
<dbReference type="Pfam" id="PF00630">
    <property type="entry name" value="Filamin"/>
    <property type="match status" value="4"/>
</dbReference>
<feature type="repeat" description="Filamin" evidence="4">
    <location>
        <begin position="841"/>
        <end position="931"/>
    </location>
</feature>
<evidence type="ECO:0000256" key="3">
    <source>
        <dbReference type="ARBA" id="ARBA00023203"/>
    </source>
</evidence>
<evidence type="ECO:0000313" key="6">
    <source>
        <dbReference type="EMBL" id="KAJ8310288.1"/>
    </source>
</evidence>
<dbReference type="Gene3D" id="2.60.40.10">
    <property type="entry name" value="Immunoglobulins"/>
    <property type="match status" value="6"/>
</dbReference>
<feature type="domain" description="Calponin-homology (CH)" evidence="5">
    <location>
        <begin position="242"/>
        <end position="342"/>
    </location>
</feature>
<evidence type="ECO:0000313" key="7">
    <source>
        <dbReference type="Proteomes" id="UP001217089"/>
    </source>
</evidence>
<dbReference type="SUPFAM" id="SSF81296">
    <property type="entry name" value="E set domains"/>
    <property type="match status" value="6"/>
</dbReference>
<feature type="repeat" description="Filamin" evidence="4">
    <location>
        <begin position="445"/>
        <end position="526"/>
    </location>
</feature>
<dbReference type="PROSITE" id="PS00019">
    <property type="entry name" value="ACTININ_1"/>
    <property type="match status" value="1"/>
</dbReference>
<dbReference type="SMART" id="SM00557">
    <property type="entry name" value="IG_FLMN"/>
    <property type="match status" value="6"/>
</dbReference>
<gene>
    <name evidence="6" type="ORF">KUTeg_012153</name>
</gene>
<dbReference type="InterPro" id="IPR013783">
    <property type="entry name" value="Ig-like_fold"/>
</dbReference>
<comment type="caution">
    <text evidence="6">The sequence shown here is derived from an EMBL/GenBank/DDBJ whole genome shotgun (WGS) entry which is preliminary data.</text>
</comment>
<dbReference type="PROSITE" id="PS50194">
    <property type="entry name" value="FILAMIN_REPEAT"/>
    <property type="match status" value="6"/>
</dbReference>
<dbReference type="EMBL" id="JARBDR010000640">
    <property type="protein sequence ID" value="KAJ8310288.1"/>
    <property type="molecule type" value="Genomic_DNA"/>
</dbReference>
<accession>A0ABQ9F3X5</accession>
<dbReference type="PANTHER" id="PTHR38537">
    <property type="entry name" value="JITTERBUG, ISOFORM N"/>
    <property type="match status" value="1"/>
</dbReference>
<reference evidence="6 7" key="1">
    <citation type="submission" date="2022-12" db="EMBL/GenBank/DDBJ databases">
        <title>Chromosome-level genome of Tegillarca granosa.</title>
        <authorList>
            <person name="Kim J."/>
        </authorList>
    </citation>
    <scope>NUCLEOTIDE SEQUENCE [LARGE SCALE GENOMIC DNA]</scope>
    <source>
        <strain evidence="6">Teg-2019</strain>
        <tissue evidence="6">Adductor muscle</tissue>
    </source>
</reference>
<keyword evidence="3" id="KW-0009">Actin-binding</keyword>
<comment type="similarity">
    <text evidence="1">Belongs to the filamin family.</text>
</comment>
<dbReference type="InterPro" id="IPR001589">
    <property type="entry name" value="Actinin_actin-bd_CS"/>
</dbReference>
<evidence type="ECO:0000256" key="4">
    <source>
        <dbReference type="PROSITE-ProRule" id="PRU00087"/>
    </source>
</evidence>
<dbReference type="Gene3D" id="1.10.418.10">
    <property type="entry name" value="Calponin-like domain"/>
    <property type="match status" value="3"/>
</dbReference>
<keyword evidence="2" id="KW-0677">Repeat</keyword>
<feature type="repeat" description="Filamin" evidence="4">
    <location>
        <begin position="747"/>
        <end position="840"/>
    </location>
</feature>
<protein>
    <recommendedName>
        <fullName evidence="5">Calponin-homology (CH) domain-containing protein</fullName>
    </recommendedName>
</protein>
<sequence length="964" mass="107666">MNESGANENKNLPNGTTPLGNEWIAIQQKTFTNWINEHLSVSGKSIQNIETDFSDGVNLVALVECLQLKKIGKITEKPTKKIQKIQNVSIACKAITEDNVKLVNIGNEDIVNGNIKLILGLIWHLIMRYQISSRKTKAPPKKLMIEWFRTALPELEINNFTGDWNDGILLHALIDYLRPGTSPNWRELHSKNRVENCRTAMVLAKEHLNIPRVISPEDFASDALDELSAMTYLSYFVKSESPGYYATLNWICKQLRTTTITNLTTDWNDGYNLCAVVDSLGANVPGFPNLDRSQHEENCQKAIDGGISLGIEPVLTAKELSDPNVDHLGVMTYLSRFQNIKPKKADNEKLKIKAHFDNLLTGIQTAFQLHIEEKDVERSKTKIDIQGPHSKVDCEVTWKDKTIDCRFIPNDSGNYVLNVYYADSVINGCPIKFYVKADLSTIKILTQSGTCRVGSQNKIEVDASKLSEGSVTMEAKSPTGDIKQLECERDENICICMFQPKVIGIWQVHINVDGEEIANSPISFDVFDPQKVWLSCPERGIAGEVIVYTGTFKSVEVVDPGQILVTGEGIAKVKGCAVATDWKEITTSCYEFFYTPLQTGVYKIKVMWDDREVTGSPFQAKIIDRSRDHYIHLYWSDVPLDFSPVLGYCQGPELPIDHTKVVVSGKGLQQARATVPAEIKVDGKKAGPGIPKVLLKGVKCNPEVDVKPMKYDRYKCTYNAPFPGGYLLYVYWSDNLVPGSPYKLTVTTRGASNKVKVSGAGLKGGFVGQELRVVVDISEAGNGEISANCKGHLHGTRCDVIQQNDGLFTLRVFPTEASHHTLDILYDGEHVPGSPFNIPVGEPPDPRKVKVYGPGIEDGLLQTYESKFIVETYGAGAGQLAIHAFKVEMEREAKNDRTILCHYDPTEPGEYVINVKWSGYHVRGSPFRIKILESYEELEKITKKRNSVNIDRNSSESYSWREEI</sequence>
<dbReference type="InterPro" id="IPR017868">
    <property type="entry name" value="Filamin/ABP280_repeat-like"/>
</dbReference>
<feature type="repeat" description="Filamin" evidence="4">
    <location>
        <begin position="653"/>
        <end position="746"/>
    </location>
</feature>
<keyword evidence="7" id="KW-1185">Reference proteome</keyword>
<dbReference type="CDD" id="cd21227">
    <property type="entry name" value="CH_jitterbug-like_rpt1"/>
    <property type="match status" value="1"/>
</dbReference>
<dbReference type="Pfam" id="PF00307">
    <property type="entry name" value="CH"/>
    <property type="match status" value="3"/>
</dbReference>
<dbReference type="InterPro" id="IPR014756">
    <property type="entry name" value="Ig_E-set"/>
</dbReference>